<dbReference type="Gene3D" id="1.25.40.10">
    <property type="entry name" value="Tetratricopeptide repeat domain"/>
    <property type="match status" value="1"/>
</dbReference>
<accession>A0ABS7Z8Z5</accession>
<dbReference type="InterPro" id="IPR011990">
    <property type="entry name" value="TPR-like_helical_dom_sf"/>
</dbReference>
<dbReference type="InterPro" id="IPR050553">
    <property type="entry name" value="Thioredoxin_ResA/DsbE_sf"/>
</dbReference>
<protein>
    <submittedName>
        <fullName evidence="4">Redoxin domain-containing protein</fullName>
    </submittedName>
</protein>
<evidence type="ECO:0000256" key="2">
    <source>
        <dbReference type="SAM" id="SignalP"/>
    </source>
</evidence>
<dbReference type="Proteomes" id="UP001165302">
    <property type="component" value="Unassembled WGS sequence"/>
</dbReference>
<dbReference type="EMBL" id="JADEYP010000040">
    <property type="protein sequence ID" value="MCA5006660.1"/>
    <property type="molecule type" value="Genomic_DNA"/>
</dbReference>
<proteinExistence type="predicted"/>
<feature type="domain" description="Thioredoxin" evidence="3">
    <location>
        <begin position="334"/>
        <end position="482"/>
    </location>
</feature>
<gene>
    <name evidence="4" type="ORF">IPZ78_16080</name>
</gene>
<dbReference type="InterPro" id="IPR036249">
    <property type="entry name" value="Thioredoxin-like_sf"/>
</dbReference>
<evidence type="ECO:0000259" key="3">
    <source>
        <dbReference type="PROSITE" id="PS51352"/>
    </source>
</evidence>
<dbReference type="PROSITE" id="PS51352">
    <property type="entry name" value="THIOREDOXIN_2"/>
    <property type="match status" value="1"/>
</dbReference>
<organism evidence="4 5">
    <name type="scientific">Sphingobacterium bovistauri</name>
    <dbReference type="NCBI Taxonomy" id="2781959"/>
    <lineage>
        <taxon>Bacteria</taxon>
        <taxon>Pseudomonadati</taxon>
        <taxon>Bacteroidota</taxon>
        <taxon>Sphingobacteriia</taxon>
        <taxon>Sphingobacteriales</taxon>
        <taxon>Sphingobacteriaceae</taxon>
        <taxon>Sphingobacterium</taxon>
    </lineage>
</organism>
<dbReference type="Pfam" id="PF00578">
    <property type="entry name" value="AhpC-TSA"/>
    <property type="match status" value="1"/>
</dbReference>
<evidence type="ECO:0000256" key="1">
    <source>
        <dbReference type="ARBA" id="ARBA00023284"/>
    </source>
</evidence>
<dbReference type="SUPFAM" id="SSF52833">
    <property type="entry name" value="Thioredoxin-like"/>
    <property type="match status" value="1"/>
</dbReference>
<evidence type="ECO:0000313" key="4">
    <source>
        <dbReference type="EMBL" id="MCA5006660.1"/>
    </source>
</evidence>
<dbReference type="CDD" id="cd02966">
    <property type="entry name" value="TlpA_like_family"/>
    <property type="match status" value="1"/>
</dbReference>
<keyword evidence="1" id="KW-0676">Redox-active center</keyword>
<feature type="signal peptide" evidence="2">
    <location>
        <begin position="1"/>
        <end position="22"/>
    </location>
</feature>
<comment type="caution">
    <text evidence="4">The sequence shown here is derived from an EMBL/GenBank/DDBJ whole genome shotgun (WGS) entry which is preliminary data.</text>
</comment>
<reference evidence="4" key="1">
    <citation type="submission" date="2020-10" db="EMBL/GenBank/DDBJ databases">
        <authorList>
            <person name="Lu T."/>
            <person name="Wang Q."/>
            <person name="Han X."/>
        </authorList>
    </citation>
    <scope>NUCLEOTIDE SEQUENCE</scope>
    <source>
        <strain evidence="4">WQ 366</strain>
    </source>
</reference>
<name>A0ABS7Z8Z5_9SPHI</name>
<dbReference type="InterPro" id="IPR017937">
    <property type="entry name" value="Thioredoxin_CS"/>
</dbReference>
<sequence length="487" mass="54839">MKKTILSLAILGACISFQTANAQLAKKKGITLEEISKELNILSQKSDDNSKNQMLLEAKALTESKNESFAIFGSRIYTFLEKKDEAEKVDKAILKKFPKGIKARGLAFEKVFEEKNATALVAEKNYNEFLKKFPAAKFEEREQALYANAEARLAGLFFKENNSSKAQEYVNKLKTSKSFIQSGYGLIAELAKNNDYTNSLPLLEELIAKAKEDKKVGSTYLPAFYPTYAKALYENGRYEESIKISEEQLKTNRNAAVNSSVNLTLANAYTKVGRDLDAFLLLDKFIKNGRNKDVEEAIKPLFEKLNAGKSNFLAYTDKLDAEIKEVTAVKYKAEMIKKEAPNFSLVNMEGKTVSLADLKGKVVVLDFWATWCGPCVMSFPGMQAAVNKYKDDKDVEFLFINTWQNEKNYEEIVKKFISDKNYTFNVLFDEMKDKTKATTTAYGVQGIPHKVVIDKEGFIRFESSGGSADVQKVVNEMETKIELARKG</sequence>
<dbReference type="RefSeq" id="WP_225555019.1">
    <property type="nucleotide sequence ID" value="NZ_JADEYP010000040.1"/>
</dbReference>
<dbReference type="InterPro" id="IPR000866">
    <property type="entry name" value="AhpC/TSA"/>
</dbReference>
<dbReference type="SUPFAM" id="SSF48452">
    <property type="entry name" value="TPR-like"/>
    <property type="match status" value="1"/>
</dbReference>
<feature type="chain" id="PRO_5047370186" evidence="2">
    <location>
        <begin position="23"/>
        <end position="487"/>
    </location>
</feature>
<dbReference type="PANTHER" id="PTHR42852">
    <property type="entry name" value="THIOL:DISULFIDE INTERCHANGE PROTEIN DSBE"/>
    <property type="match status" value="1"/>
</dbReference>
<evidence type="ECO:0000313" key="5">
    <source>
        <dbReference type="Proteomes" id="UP001165302"/>
    </source>
</evidence>
<keyword evidence="5" id="KW-1185">Reference proteome</keyword>
<dbReference type="PROSITE" id="PS00194">
    <property type="entry name" value="THIOREDOXIN_1"/>
    <property type="match status" value="1"/>
</dbReference>
<keyword evidence="2" id="KW-0732">Signal</keyword>
<dbReference type="InterPro" id="IPR013766">
    <property type="entry name" value="Thioredoxin_domain"/>
</dbReference>
<dbReference type="Gene3D" id="3.40.30.10">
    <property type="entry name" value="Glutaredoxin"/>
    <property type="match status" value="1"/>
</dbReference>
<dbReference type="PANTHER" id="PTHR42852:SF13">
    <property type="entry name" value="PROTEIN DIPZ"/>
    <property type="match status" value="1"/>
</dbReference>